<accession>F8ABL1</accession>
<reference evidence="2 3" key="2">
    <citation type="journal article" date="2012" name="Stand. Genomic Sci.">
        <title>Complete genome sequence of the thermophilic sulfate-reducing ocean bacterium Thermodesulfatator indicus type strain (CIR29812(T)).</title>
        <authorList>
            <person name="Anderson I."/>
            <person name="Saunders E."/>
            <person name="Lapidus A."/>
            <person name="Nolan M."/>
            <person name="Lucas S."/>
            <person name="Tice H."/>
            <person name="Del Rio T.G."/>
            <person name="Cheng J.F."/>
            <person name="Han C."/>
            <person name="Tapia R."/>
            <person name="Goodwin L.A."/>
            <person name="Pitluck S."/>
            <person name="Liolios K."/>
            <person name="Mavromatis K."/>
            <person name="Pagani I."/>
            <person name="Ivanova N."/>
            <person name="Mikhailova N."/>
            <person name="Pati A."/>
            <person name="Chen A."/>
            <person name="Palaniappan K."/>
            <person name="Land M."/>
            <person name="Hauser L."/>
            <person name="Jeffries C.D."/>
            <person name="Chang Y.J."/>
            <person name="Brambilla E.M."/>
            <person name="Rohde M."/>
            <person name="Spring S."/>
            <person name="Goker M."/>
            <person name="Detter J.C."/>
            <person name="Woyke T."/>
            <person name="Bristow J."/>
            <person name="Eisen J.A."/>
            <person name="Markowitz V."/>
            <person name="Hugenholtz P."/>
            <person name="Kyrpides N.C."/>
            <person name="Klenk H.P."/>
        </authorList>
    </citation>
    <scope>NUCLEOTIDE SEQUENCE [LARGE SCALE GENOMIC DNA]</scope>
    <source>
        <strain evidence="3">DSM 15286 / JCM 11887 / CIR29812</strain>
    </source>
</reference>
<dbReference type="Pfam" id="PF13469">
    <property type="entry name" value="Sulfotransfer_3"/>
    <property type="match status" value="1"/>
</dbReference>
<dbReference type="RefSeq" id="WP_013908350.1">
    <property type="nucleotide sequence ID" value="NC_015681.1"/>
</dbReference>
<evidence type="ECO:0000256" key="1">
    <source>
        <dbReference type="ARBA" id="ARBA00022679"/>
    </source>
</evidence>
<dbReference type="PaxDb" id="667014-Thein_1752"/>
<dbReference type="PANTHER" id="PTHR12788:SF10">
    <property type="entry name" value="PROTEIN-TYROSINE SULFOTRANSFERASE"/>
    <property type="match status" value="1"/>
</dbReference>
<name>F8ABL1_THEID</name>
<proteinExistence type="predicted"/>
<keyword evidence="3" id="KW-1185">Reference proteome</keyword>
<dbReference type="GO" id="GO:0008476">
    <property type="term" value="F:protein-tyrosine sulfotransferase activity"/>
    <property type="evidence" value="ECO:0007669"/>
    <property type="project" value="InterPro"/>
</dbReference>
<dbReference type="InterPro" id="IPR026634">
    <property type="entry name" value="TPST-like"/>
</dbReference>
<dbReference type="KEGG" id="tid:Thein_1752"/>
<dbReference type="OrthoDB" id="9815894at2"/>
<dbReference type="Gene3D" id="3.40.50.300">
    <property type="entry name" value="P-loop containing nucleotide triphosphate hydrolases"/>
    <property type="match status" value="1"/>
</dbReference>
<organism evidence="2 3">
    <name type="scientific">Thermodesulfatator indicus (strain DSM 15286 / JCM 11887 / CIR29812)</name>
    <dbReference type="NCBI Taxonomy" id="667014"/>
    <lineage>
        <taxon>Bacteria</taxon>
        <taxon>Pseudomonadati</taxon>
        <taxon>Thermodesulfobacteriota</taxon>
        <taxon>Thermodesulfobacteria</taxon>
        <taxon>Thermodesulfobacteriales</taxon>
        <taxon>Thermodesulfatatoraceae</taxon>
        <taxon>Thermodesulfatator</taxon>
    </lineage>
</organism>
<dbReference type="EMBL" id="CP002683">
    <property type="protein sequence ID" value="AEH45610.1"/>
    <property type="molecule type" value="Genomic_DNA"/>
</dbReference>
<dbReference type="STRING" id="667014.Thein_1752"/>
<reference evidence="3" key="1">
    <citation type="submission" date="2011-04" db="EMBL/GenBank/DDBJ databases">
        <title>The complete genome of Thermodesulfatator indicus DSM 15286.</title>
        <authorList>
            <person name="Lucas S."/>
            <person name="Copeland A."/>
            <person name="Lapidus A."/>
            <person name="Bruce D."/>
            <person name="Goodwin L."/>
            <person name="Pitluck S."/>
            <person name="Peters L."/>
            <person name="Kyrpides N."/>
            <person name="Mavromatis K."/>
            <person name="Pagani I."/>
            <person name="Ivanova N."/>
            <person name="Saunders L."/>
            <person name="Detter J.C."/>
            <person name="Tapia R."/>
            <person name="Han C."/>
            <person name="Land M."/>
            <person name="Hauser L."/>
            <person name="Markowitz V."/>
            <person name="Cheng J.-F."/>
            <person name="Hugenholtz P."/>
            <person name="Woyke T."/>
            <person name="Wu D."/>
            <person name="Spring S."/>
            <person name="Schroeder M."/>
            <person name="Brambilla E."/>
            <person name="Klenk H.-P."/>
            <person name="Eisen J.A."/>
        </authorList>
    </citation>
    <scope>NUCLEOTIDE SEQUENCE [LARGE SCALE GENOMIC DNA]</scope>
    <source>
        <strain evidence="3">DSM 15286 / JCM 11887 / CIR29812</strain>
    </source>
</reference>
<gene>
    <name evidence="2" type="ordered locus">Thein_1752</name>
</gene>
<dbReference type="Proteomes" id="UP000006793">
    <property type="component" value="Chromosome"/>
</dbReference>
<keyword evidence="1" id="KW-0808">Transferase</keyword>
<dbReference type="PANTHER" id="PTHR12788">
    <property type="entry name" value="PROTEIN-TYROSINE SULFOTRANSFERASE 2"/>
    <property type="match status" value="1"/>
</dbReference>
<dbReference type="AlphaFoldDB" id="F8ABL1"/>
<evidence type="ECO:0000313" key="3">
    <source>
        <dbReference type="Proteomes" id="UP000006793"/>
    </source>
</evidence>
<dbReference type="eggNOG" id="COG0726">
    <property type="taxonomic scope" value="Bacteria"/>
</dbReference>
<sequence length="293" mass="34500">MNFIFIVGAPRSGTTWLQALLASHPQVITGQETHFFSALSKFIEFYKKRDDWRVVGLPAYWPEEKEYDLWRLYFLEFIKPVLKNSEKKDIKYFLEKTPEHVFHIPLISKIFPDSKFIHLIRDARHVVASLKRVFELNGRYISPTVAALVWKNCVSSGISFGRTLPQDRYFELKYENLRINTISLLSDIFSWLNLEYDHEMLREIIEKCSLSKLKKQKKFDTIKTIYKEPEGFFGTGSINQNFSLTKLEISRVYDICGPLMKDLGYIEKVPKISFLCKLQFSYKIRKLLGLKEI</sequence>
<dbReference type="HOGENOM" id="CLU_046916_1_2_0"/>
<protein>
    <submittedName>
        <fullName evidence="2">Sulfotransferase</fullName>
    </submittedName>
</protein>
<dbReference type="InterPro" id="IPR027417">
    <property type="entry name" value="P-loop_NTPase"/>
</dbReference>
<dbReference type="SUPFAM" id="SSF52540">
    <property type="entry name" value="P-loop containing nucleoside triphosphate hydrolases"/>
    <property type="match status" value="1"/>
</dbReference>
<evidence type="ECO:0000313" key="2">
    <source>
        <dbReference type="EMBL" id="AEH45610.1"/>
    </source>
</evidence>
<dbReference type="InParanoid" id="F8ABL1"/>